<feature type="domain" description="K Homology" evidence="7">
    <location>
        <begin position="280"/>
        <end position="354"/>
    </location>
</feature>
<accession>A0ABD3CJ85</accession>
<dbReference type="PROSITE" id="PS50084">
    <property type="entry name" value="KH_TYPE_1"/>
    <property type="match status" value="4"/>
</dbReference>
<proteinExistence type="predicted"/>
<evidence type="ECO:0000256" key="6">
    <source>
        <dbReference type="SAM" id="MobiDB-lite"/>
    </source>
</evidence>
<evidence type="ECO:0000256" key="2">
    <source>
        <dbReference type="ARBA" id="ARBA00022737"/>
    </source>
</evidence>
<feature type="domain" description="K Homology" evidence="7">
    <location>
        <begin position="367"/>
        <end position="442"/>
    </location>
</feature>
<organism evidence="8 9">
    <name type="scientific">Castilleja foliolosa</name>
    <dbReference type="NCBI Taxonomy" id="1961234"/>
    <lineage>
        <taxon>Eukaryota</taxon>
        <taxon>Viridiplantae</taxon>
        <taxon>Streptophyta</taxon>
        <taxon>Embryophyta</taxon>
        <taxon>Tracheophyta</taxon>
        <taxon>Spermatophyta</taxon>
        <taxon>Magnoliopsida</taxon>
        <taxon>eudicotyledons</taxon>
        <taxon>Gunneridae</taxon>
        <taxon>Pentapetalae</taxon>
        <taxon>asterids</taxon>
        <taxon>lamiids</taxon>
        <taxon>Lamiales</taxon>
        <taxon>Orobanchaceae</taxon>
        <taxon>Pedicularideae</taxon>
        <taxon>Castillejinae</taxon>
        <taxon>Castilleja</taxon>
    </lineage>
</organism>
<protein>
    <recommendedName>
        <fullName evidence="7">K Homology domain-containing protein</fullName>
    </recommendedName>
</protein>
<keyword evidence="3 5" id="KW-0694">RNA-binding</keyword>
<dbReference type="SMART" id="SM00322">
    <property type="entry name" value="KH"/>
    <property type="match status" value="4"/>
</dbReference>
<gene>
    <name evidence="8" type="ORF">CASFOL_026608</name>
</gene>
<evidence type="ECO:0000256" key="4">
    <source>
        <dbReference type="ARBA" id="ARBA00023242"/>
    </source>
</evidence>
<dbReference type="EMBL" id="JAVIJP010000034">
    <property type="protein sequence ID" value="KAL3629386.1"/>
    <property type="molecule type" value="Genomic_DNA"/>
</dbReference>
<feature type="region of interest" description="Disordered" evidence="6">
    <location>
        <begin position="566"/>
        <end position="587"/>
    </location>
</feature>
<keyword evidence="4" id="KW-0539">Nucleus</keyword>
<evidence type="ECO:0000256" key="3">
    <source>
        <dbReference type="ARBA" id="ARBA00022884"/>
    </source>
</evidence>
<evidence type="ECO:0000256" key="1">
    <source>
        <dbReference type="ARBA" id="ARBA00004123"/>
    </source>
</evidence>
<dbReference type="AlphaFoldDB" id="A0ABD3CJ85"/>
<keyword evidence="9" id="KW-1185">Reference proteome</keyword>
<dbReference type="GO" id="GO:0009911">
    <property type="term" value="P:positive regulation of flower development"/>
    <property type="evidence" value="ECO:0007669"/>
    <property type="project" value="UniProtKB-ARBA"/>
</dbReference>
<feature type="compositionally biased region" description="Low complexity" evidence="6">
    <location>
        <begin position="484"/>
        <end position="495"/>
    </location>
</feature>
<comment type="caution">
    <text evidence="8">The sequence shown here is derived from an EMBL/GenBank/DDBJ whole genome shotgun (WGS) entry which is preliminary data.</text>
</comment>
<dbReference type="GO" id="GO:0003723">
    <property type="term" value="F:RNA binding"/>
    <property type="evidence" value="ECO:0007669"/>
    <property type="project" value="UniProtKB-UniRule"/>
</dbReference>
<dbReference type="Proteomes" id="UP001632038">
    <property type="component" value="Unassembled WGS sequence"/>
</dbReference>
<dbReference type="SUPFAM" id="SSF54791">
    <property type="entry name" value="Eukaryotic type KH-domain (KH-domain type I)"/>
    <property type="match status" value="4"/>
</dbReference>
<evidence type="ECO:0000313" key="8">
    <source>
        <dbReference type="EMBL" id="KAL3629386.1"/>
    </source>
</evidence>
<keyword evidence="2" id="KW-0677">Repeat</keyword>
<comment type="subcellular location">
    <subcellularLocation>
        <location evidence="1">Nucleus</location>
    </subcellularLocation>
</comment>
<dbReference type="PANTHER" id="PTHR10288">
    <property type="entry name" value="KH DOMAIN CONTAINING RNA BINDING PROTEIN"/>
    <property type="match status" value="1"/>
</dbReference>
<dbReference type="InterPro" id="IPR004087">
    <property type="entry name" value="KH_dom"/>
</dbReference>
<feature type="region of interest" description="Disordered" evidence="6">
    <location>
        <begin position="1"/>
        <end position="36"/>
    </location>
</feature>
<sequence length="587" mass="63085">MAGQRSNYGKRSHSNSDYSGSGGNKRRNSGGDKDSFVIGPDDTVYRYLCPGKKIGSIIGRGGDIVKQLREDTKSKIRICESVPGSEERVVIIYSPSEETNDFEGSDDHICPAQDALFRVHDRVVGDDNLVDEESEDIQQVTLRLLVPSDQIGCIIGKGGQIVQNVRSETRTQIRIVKDDHLPTCALSSDELVQISGDAPAVRKALYQIAARLHDNPSRSQHLISSSIPTGYSSGSSVLGSTGAPIMGFTQLVGPYGGYKGESVDWSRSIYSAPRNEASAREFSLRLICPTANIGGVIGKGGSIINQIRQDSGASIKVDSSAGEGVDDCVIFISAKEIFEETISPTIDAALRLQPRCSEKVERDSGLVSFTTRLLVHNSRIGSLIGKGGSIISEMRKTTNAVIRILSKENLPKVASEDDEMVQISGEHDVAKDALIQVTSRLRANLFEKEGAVSTFLPVLPYLPMSAEGPERMEYESRDAKSHGRGYSSYSGYGRSADSPPPVEPYGGYGFQSGSGSSAYGAYGSYSSGRSGGSGYPGVTPVHVGEHMTTDVIKIAAEISEAKPEVYFSPISMKPPLPKPEDQMMDPP</sequence>
<feature type="domain" description="K Homology" evidence="7">
    <location>
        <begin position="41"/>
        <end position="124"/>
    </location>
</feature>
<dbReference type="Gene3D" id="3.30.310.210">
    <property type="match status" value="2"/>
</dbReference>
<evidence type="ECO:0000259" key="7">
    <source>
        <dbReference type="SMART" id="SM00322"/>
    </source>
</evidence>
<dbReference type="CDD" id="cd22460">
    <property type="entry name" value="KH-I_PEPPER_rpt2_like"/>
    <property type="match status" value="2"/>
</dbReference>
<dbReference type="InterPro" id="IPR036612">
    <property type="entry name" value="KH_dom_type_1_sf"/>
</dbReference>
<dbReference type="GO" id="GO:0005634">
    <property type="term" value="C:nucleus"/>
    <property type="evidence" value="ECO:0007669"/>
    <property type="project" value="UniProtKB-SubCell"/>
</dbReference>
<evidence type="ECO:0000313" key="9">
    <source>
        <dbReference type="Proteomes" id="UP001632038"/>
    </source>
</evidence>
<dbReference type="InterPro" id="IPR004088">
    <property type="entry name" value="KH_dom_type_1"/>
</dbReference>
<dbReference type="FunFam" id="3.30.310.210:FF:000002">
    <property type="entry name" value="KH domain-containing protein"/>
    <property type="match status" value="1"/>
</dbReference>
<evidence type="ECO:0000256" key="5">
    <source>
        <dbReference type="PROSITE-ProRule" id="PRU00117"/>
    </source>
</evidence>
<feature type="region of interest" description="Disordered" evidence="6">
    <location>
        <begin position="474"/>
        <end position="509"/>
    </location>
</feature>
<feature type="domain" description="K Homology" evidence="7">
    <location>
        <begin position="138"/>
        <end position="213"/>
    </location>
</feature>
<name>A0ABD3CJ85_9LAMI</name>
<dbReference type="Pfam" id="PF00013">
    <property type="entry name" value="KH_1"/>
    <property type="match status" value="4"/>
</dbReference>
<reference evidence="9" key="1">
    <citation type="journal article" date="2024" name="IScience">
        <title>Strigolactones Initiate the Formation of Haustorium-like Structures in Castilleja.</title>
        <authorList>
            <person name="Buerger M."/>
            <person name="Peterson D."/>
            <person name="Chory J."/>
        </authorList>
    </citation>
    <scope>NUCLEOTIDE SEQUENCE [LARGE SCALE GENOMIC DNA]</scope>
</reference>
<dbReference type="CDD" id="cd22459">
    <property type="entry name" value="KH-I_PEPPER_rpt1_like"/>
    <property type="match status" value="2"/>
</dbReference>